<dbReference type="EMBL" id="CP032050">
    <property type="protein sequence ID" value="AYN66751.1"/>
    <property type="molecule type" value="Genomic_DNA"/>
</dbReference>
<proteinExistence type="predicted"/>
<name>A0A3G2L3G3_9FLAO</name>
<dbReference type="SUPFAM" id="SSF46626">
    <property type="entry name" value="Cytochrome c"/>
    <property type="match status" value="1"/>
</dbReference>
<dbReference type="GO" id="GO:0020037">
    <property type="term" value="F:heme binding"/>
    <property type="evidence" value="ECO:0007669"/>
    <property type="project" value="InterPro"/>
</dbReference>
<keyword evidence="1" id="KW-1133">Transmembrane helix</keyword>
<evidence type="ECO:0000256" key="1">
    <source>
        <dbReference type="SAM" id="Phobius"/>
    </source>
</evidence>
<feature type="transmembrane region" description="Helical" evidence="1">
    <location>
        <begin position="12"/>
        <end position="32"/>
    </location>
</feature>
<organism evidence="4 5">
    <name type="scientific">Euzebyella marina</name>
    <dbReference type="NCBI Taxonomy" id="1761453"/>
    <lineage>
        <taxon>Bacteria</taxon>
        <taxon>Pseudomonadati</taxon>
        <taxon>Bacteroidota</taxon>
        <taxon>Flavobacteriia</taxon>
        <taxon>Flavobacteriales</taxon>
        <taxon>Flavobacteriaceae</taxon>
        <taxon>Euzebyella</taxon>
    </lineage>
</organism>
<dbReference type="OrthoDB" id="1099022at2"/>
<dbReference type="AlphaFoldDB" id="A0A3G2L3G3"/>
<gene>
    <name evidence="4" type="ORF">D1013_04825</name>
</gene>
<dbReference type="InterPro" id="IPR019251">
    <property type="entry name" value="DUF2231_TM"/>
</dbReference>
<keyword evidence="5" id="KW-1185">Reference proteome</keyword>
<dbReference type="KEGG" id="emar:D1013_04825"/>
<dbReference type="PANTHER" id="PTHR35889:SF3">
    <property type="entry name" value="F-BOX DOMAIN-CONTAINING PROTEIN"/>
    <property type="match status" value="1"/>
</dbReference>
<keyword evidence="1" id="KW-0472">Membrane</keyword>
<feature type="transmembrane region" description="Helical" evidence="1">
    <location>
        <begin position="77"/>
        <end position="96"/>
    </location>
</feature>
<evidence type="ECO:0000259" key="3">
    <source>
        <dbReference type="Pfam" id="PF09990"/>
    </source>
</evidence>
<dbReference type="Proteomes" id="UP000276309">
    <property type="component" value="Chromosome"/>
</dbReference>
<feature type="domain" description="DUF2231" evidence="3">
    <location>
        <begin position="11"/>
        <end position="131"/>
    </location>
</feature>
<dbReference type="SUPFAM" id="SSF52047">
    <property type="entry name" value="RNI-like"/>
    <property type="match status" value="1"/>
</dbReference>
<accession>A0A3G2L3G3</accession>
<keyword evidence="1" id="KW-0812">Transmembrane</keyword>
<dbReference type="Pfam" id="PF09990">
    <property type="entry name" value="DUF2231"/>
    <property type="match status" value="1"/>
</dbReference>
<dbReference type="Gene3D" id="3.80.10.10">
    <property type="entry name" value="Ribonuclease Inhibitor"/>
    <property type="match status" value="1"/>
</dbReference>
<dbReference type="InterPro" id="IPR036909">
    <property type="entry name" value="Cyt_c-like_dom_sf"/>
</dbReference>
<feature type="transmembrane region" description="Helical" evidence="1">
    <location>
        <begin position="44"/>
        <end position="65"/>
    </location>
</feature>
<dbReference type="InterPro" id="IPR011429">
    <property type="entry name" value="Cyt_c_Planctomycete-type"/>
</dbReference>
<sequence>MEMIQQLLGRLHPLIVHLPIGFIMLALLLQWYDRKQKEWSKLLSLIYFWAGVTAVLACITGYLQYQGEGYSFDSVKWHLWSGIVTALFCFVMHLRLAPKNFSGFMAKAPLSILGIVAFLLISFTGHQGGNITHGEDYLIGPLPNSVKSLLGYEVIEEKELVLTEDNWEEALVYEDVIQPILNSKCVSCHNPKKTKGELLLHSKEGILKGGESGDVLAMHSDESELYNRMVLPMDDDGHMPPEGKKQPTKEEIKLIAAWMDVGHPMKGTVKENKLKKDLFTSFFPTKTYTGHPEMEIAEASKDSIQKIEDYGIYVDPISESTHFLSVSCINKPTFKDSDFERLLSIKQQIAQLDLGGTEVSDAIFTQLAQLPNLSILKLDDTKITGSQIDQLNVLNHLRSINLTGSNFNRDVQLFSSFKNLERVYLYKTEVDQNGPKSLNDGRLVLEYGNYQLPTIPSDSIIY</sequence>
<evidence type="ECO:0000313" key="4">
    <source>
        <dbReference type="EMBL" id="AYN66751.1"/>
    </source>
</evidence>
<reference evidence="4 5" key="1">
    <citation type="submission" date="2018-08" db="EMBL/GenBank/DDBJ databases">
        <title>The reduced genetic potential of extracellular carbohydrate catabolism in Euzebyella marina RN62, a Flavobacteriia bacterium isolated from the hadal water.</title>
        <authorList>
            <person name="Xue C."/>
        </authorList>
    </citation>
    <scope>NUCLEOTIDE SEQUENCE [LARGE SCALE GENOMIC DNA]</scope>
    <source>
        <strain evidence="4 5">RN62</strain>
    </source>
</reference>
<feature type="domain" description="Cytochrome C Planctomycete-type" evidence="2">
    <location>
        <begin position="185"/>
        <end position="243"/>
    </location>
</feature>
<dbReference type="PANTHER" id="PTHR35889">
    <property type="entry name" value="CYCLOINULO-OLIGOSACCHARIDE FRUCTANOTRANSFERASE-RELATED"/>
    <property type="match status" value="1"/>
</dbReference>
<dbReference type="InterPro" id="IPR032675">
    <property type="entry name" value="LRR_dom_sf"/>
</dbReference>
<dbReference type="Pfam" id="PF07635">
    <property type="entry name" value="PSCyt1"/>
    <property type="match status" value="1"/>
</dbReference>
<evidence type="ECO:0000313" key="5">
    <source>
        <dbReference type="Proteomes" id="UP000276309"/>
    </source>
</evidence>
<protein>
    <submittedName>
        <fullName evidence="4">Uncharacterized protein</fullName>
    </submittedName>
</protein>
<dbReference type="GO" id="GO:0009055">
    <property type="term" value="F:electron transfer activity"/>
    <property type="evidence" value="ECO:0007669"/>
    <property type="project" value="InterPro"/>
</dbReference>
<dbReference type="RefSeq" id="WP_121847803.1">
    <property type="nucleotide sequence ID" value="NZ_CP032050.1"/>
</dbReference>
<feature type="transmembrane region" description="Helical" evidence="1">
    <location>
        <begin position="108"/>
        <end position="125"/>
    </location>
</feature>
<evidence type="ECO:0000259" key="2">
    <source>
        <dbReference type="Pfam" id="PF07635"/>
    </source>
</evidence>